<name>A0A9W9SXZ0_9EURO</name>
<sequence length="404" mass="45316">DQQLQSRNDVSGSNPASSAAGVSVIDPLPPLQRRGLIAVSTLASISLVMTFLLLLFLTDRFIFWRRYYRRYLGYNQYVVLVYNLALADLLMSLGFLVSLRWIATNSIHASDAFCFIQGAWLQIGNPMSGMFVLAIALYTFLHVIMGYQLSHRVFVIAVVSMWVFGVVIVIIPIAAVGRYAWFPAVAWCWITTKHTELRLWTHYFWIFVAQFFALLLYGIMFIQLQRRIAECVSLGGRNTASLRRLKQVVGYMVIYPVVYISLTLPLATGRMASATGHTPSVTYFCIAGSLMTLSGLCNTLLYTLNRWDLVLNTEGDSANTTSSQRLHLTERQNSLMGNMCSRVIHKLWPASKYRAALRRSSYTNEDIPSNQVGRLEVSQVNGESTLGVICEPVHPMGSNGLLNI</sequence>
<dbReference type="Pfam" id="PF11970">
    <property type="entry name" value="GPR_Gpa2_C"/>
    <property type="match status" value="1"/>
</dbReference>
<dbReference type="PANTHER" id="PTHR23112:SF37">
    <property type="entry name" value="G PROTEIN-COUPLED RECEPTOR GPR1"/>
    <property type="match status" value="1"/>
</dbReference>
<dbReference type="GeneID" id="83181051"/>
<dbReference type="OrthoDB" id="100006at2759"/>
<dbReference type="Gene3D" id="1.20.1070.10">
    <property type="entry name" value="Rhodopsin 7-helix transmembrane proteins"/>
    <property type="match status" value="1"/>
</dbReference>
<comment type="subcellular location">
    <subcellularLocation>
        <location evidence="1">Membrane</location>
        <topology evidence="1">Multi-pass membrane protein</topology>
    </subcellularLocation>
</comment>
<comment type="caution">
    <text evidence="9">The sequence shown here is derived from an EMBL/GenBank/DDBJ whole genome shotgun (WGS) entry which is preliminary data.</text>
</comment>
<feature type="transmembrane region" description="Helical" evidence="6">
    <location>
        <begin position="123"/>
        <end position="141"/>
    </location>
</feature>
<dbReference type="PROSITE" id="PS50261">
    <property type="entry name" value="G_PROTEIN_RECEP_F2_4"/>
    <property type="match status" value="1"/>
</dbReference>
<dbReference type="PROSITE" id="PS50262">
    <property type="entry name" value="G_PROTEIN_RECEP_F1_2"/>
    <property type="match status" value="1"/>
</dbReference>
<feature type="region of interest" description="Disordered" evidence="5">
    <location>
        <begin position="1"/>
        <end position="21"/>
    </location>
</feature>
<dbReference type="GO" id="GO:0004930">
    <property type="term" value="F:G protein-coupled receptor activity"/>
    <property type="evidence" value="ECO:0007669"/>
    <property type="project" value="TreeGrafter"/>
</dbReference>
<dbReference type="SUPFAM" id="SSF81321">
    <property type="entry name" value="Family A G protein-coupled receptor-like"/>
    <property type="match status" value="1"/>
</dbReference>
<dbReference type="AlphaFoldDB" id="A0A9W9SXZ0"/>
<reference evidence="9" key="2">
    <citation type="journal article" date="2023" name="IMA Fungus">
        <title>Comparative genomic study of the Penicillium genus elucidates a diverse pangenome and 15 lateral gene transfer events.</title>
        <authorList>
            <person name="Petersen C."/>
            <person name="Sorensen T."/>
            <person name="Nielsen M.R."/>
            <person name="Sondergaard T.E."/>
            <person name="Sorensen J.L."/>
            <person name="Fitzpatrick D.A."/>
            <person name="Frisvad J.C."/>
            <person name="Nielsen K.L."/>
        </authorList>
    </citation>
    <scope>NUCLEOTIDE SEQUENCE</scope>
    <source>
        <strain evidence="9">IBT 15544</strain>
    </source>
</reference>
<evidence type="ECO:0008006" key="11">
    <source>
        <dbReference type="Google" id="ProtNLM"/>
    </source>
</evidence>
<feature type="non-terminal residue" evidence="9">
    <location>
        <position position="404"/>
    </location>
</feature>
<proteinExistence type="predicted"/>
<feature type="compositionally biased region" description="Polar residues" evidence="5">
    <location>
        <begin position="1"/>
        <end position="17"/>
    </location>
</feature>
<feature type="transmembrane region" description="Helical" evidence="6">
    <location>
        <begin position="280"/>
        <end position="302"/>
    </location>
</feature>
<dbReference type="GO" id="GO:0007189">
    <property type="term" value="P:adenylate cyclase-activating G protein-coupled receptor signaling pathway"/>
    <property type="evidence" value="ECO:0007669"/>
    <property type="project" value="TreeGrafter"/>
</dbReference>
<dbReference type="PANTHER" id="PTHR23112">
    <property type="entry name" value="G PROTEIN-COUPLED RECEPTOR 157-RELATED"/>
    <property type="match status" value="1"/>
</dbReference>
<evidence type="ECO:0000259" key="7">
    <source>
        <dbReference type="PROSITE" id="PS50261"/>
    </source>
</evidence>
<keyword evidence="10" id="KW-1185">Reference proteome</keyword>
<feature type="transmembrane region" description="Helical" evidence="6">
    <location>
        <begin position="202"/>
        <end position="222"/>
    </location>
</feature>
<accession>A0A9W9SXZ0</accession>
<feature type="transmembrane region" description="Helical" evidence="6">
    <location>
        <begin position="77"/>
        <end position="103"/>
    </location>
</feature>
<evidence type="ECO:0000256" key="2">
    <source>
        <dbReference type="ARBA" id="ARBA00022692"/>
    </source>
</evidence>
<keyword evidence="3 6" id="KW-1133">Transmembrane helix</keyword>
<evidence type="ECO:0000256" key="6">
    <source>
        <dbReference type="SAM" id="Phobius"/>
    </source>
</evidence>
<dbReference type="InterPro" id="IPR022596">
    <property type="entry name" value="GPR1/2/3_C"/>
</dbReference>
<dbReference type="GO" id="GO:0007166">
    <property type="term" value="P:cell surface receptor signaling pathway"/>
    <property type="evidence" value="ECO:0007669"/>
    <property type="project" value="InterPro"/>
</dbReference>
<protein>
    <recommendedName>
        <fullName evidence="11">G-protein coupled receptors family 1 profile domain-containing protein</fullName>
    </recommendedName>
</protein>
<evidence type="ECO:0000256" key="4">
    <source>
        <dbReference type="ARBA" id="ARBA00023136"/>
    </source>
</evidence>
<feature type="transmembrane region" description="Helical" evidence="6">
    <location>
        <begin position="36"/>
        <end position="57"/>
    </location>
</feature>
<gene>
    <name evidence="9" type="ORF">N7498_006688</name>
</gene>
<feature type="transmembrane region" description="Helical" evidence="6">
    <location>
        <begin position="153"/>
        <end position="182"/>
    </location>
</feature>
<dbReference type="Proteomes" id="UP001150904">
    <property type="component" value="Unassembled WGS sequence"/>
</dbReference>
<dbReference type="RefSeq" id="XP_058307941.1">
    <property type="nucleotide sequence ID" value="XM_058453750.1"/>
</dbReference>
<dbReference type="EMBL" id="JAPQKR010000013">
    <property type="protein sequence ID" value="KAJ5202025.1"/>
    <property type="molecule type" value="Genomic_DNA"/>
</dbReference>
<feature type="domain" description="G-protein coupled receptors family 1 profile" evidence="8">
    <location>
        <begin position="48"/>
        <end position="302"/>
    </location>
</feature>
<reference evidence="9" key="1">
    <citation type="submission" date="2022-12" db="EMBL/GenBank/DDBJ databases">
        <authorList>
            <person name="Petersen C."/>
        </authorList>
    </citation>
    <scope>NUCLEOTIDE SEQUENCE</scope>
    <source>
        <strain evidence="9">IBT 15544</strain>
    </source>
</reference>
<dbReference type="GO" id="GO:0005886">
    <property type="term" value="C:plasma membrane"/>
    <property type="evidence" value="ECO:0007669"/>
    <property type="project" value="TreeGrafter"/>
</dbReference>
<evidence type="ECO:0000256" key="3">
    <source>
        <dbReference type="ARBA" id="ARBA00022989"/>
    </source>
</evidence>
<evidence type="ECO:0000256" key="5">
    <source>
        <dbReference type="SAM" id="MobiDB-lite"/>
    </source>
</evidence>
<evidence type="ECO:0000313" key="9">
    <source>
        <dbReference type="EMBL" id="KAJ5202025.1"/>
    </source>
</evidence>
<keyword evidence="4 6" id="KW-0472">Membrane</keyword>
<evidence type="ECO:0000313" key="10">
    <source>
        <dbReference type="Proteomes" id="UP001150904"/>
    </source>
</evidence>
<evidence type="ECO:0000256" key="1">
    <source>
        <dbReference type="ARBA" id="ARBA00004141"/>
    </source>
</evidence>
<dbReference type="CDD" id="cd00637">
    <property type="entry name" value="7tm_classA_rhodopsin-like"/>
    <property type="match status" value="1"/>
</dbReference>
<organism evidence="9 10">
    <name type="scientific">Penicillium cinerascens</name>
    <dbReference type="NCBI Taxonomy" id="70096"/>
    <lineage>
        <taxon>Eukaryota</taxon>
        <taxon>Fungi</taxon>
        <taxon>Dikarya</taxon>
        <taxon>Ascomycota</taxon>
        <taxon>Pezizomycotina</taxon>
        <taxon>Eurotiomycetes</taxon>
        <taxon>Eurotiomycetidae</taxon>
        <taxon>Eurotiales</taxon>
        <taxon>Aspergillaceae</taxon>
        <taxon>Penicillium</taxon>
    </lineage>
</organism>
<feature type="transmembrane region" description="Helical" evidence="6">
    <location>
        <begin position="248"/>
        <end position="268"/>
    </location>
</feature>
<keyword evidence="2 6" id="KW-0812">Transmembrane</keyword>
<evidence type="ECO:0000259" key="8">
    <source>
        <dbReference type="PROSITE" id="PS50262"/>
    </source>
</evidence>
<dbReference type="InterPro" id="IPR017452">
    <property type="entry name" value="GPCR_Rhodpsn_7TM"/>
</dbReference>
<feature type="domain" description="G-protein coupled receptors family 2 profile 2" evidence="7">
    <location>
        <begin position="39"/>
        <end position="222"/>
    </location>
</feature>
<dbReference type="InterPro" id="IPR017981">
    <property type="entry name" value="GPCR_2-like_7TM"/>
</dbReference>